<dbReference type="EMBL" id="CAJOBA010026214">
    <property type="protein sequence ID" value="CAF3934973.1"/>
    <property type="molecule type" value="Genomic_DNA"/>
</dbReference>
<dbReference type="EMBL" id="CAJNOK010011451">
    <property type="protein sequence ID" value="CAF1140487.1"/>
    <property type="molecule type" value="Genomic_DNA"/>
</dbReference>
<evidence type="ECO:0000313" key="4">
    <source>
        <dbReference type="EMBL" id="CAF1140487.1"/>
    </source>
</evidence>
<comment type="similarity">
    <text evidence="1">Belongs to the pseudomonas-type ThrB family.</text>
</comment>
<dbReference type="PANTHER" id="PTHR21064">
    <property type="entry name" value="AMINOGLYCOSIDE PHOSPHOTRANSFERASE DOMAIN-CONTAINING PROTEIN-RELATED"/>
    <property type="match status" value="1"/>
</dbReference>
<evidence type="ECO:0000313" key="5">
    <source>
        <dbReference type="EMBL" id="CAF3804876.1"/>
    </source>
</evidence>
<comment type="caution">
    <text evidence="3">The sequence shown here is derived from an EMBL/GenBank/DDBJ whole genome shotgun (WGS) entry which is preliminary data.</text>
</comment>
<dbReference type="Gene3D" id="3.90.1200.10">
    <property type="match status" value="1"/>
</dbReference>
<name>A0A814JCV7_9BILA</name>
<keyword evidence="7" id="KW-1185">Reference proteome</keyword>
<sequence>METDDNNSDIRHLLLTYWPHIFQSSSNDLLISLISQPGSVNTNWRICLPSTTTSYVLKRLKHEQNPQYELNYLIDFQKYLDTSFQVPQPVPLSSSQAIFIEYNNHFYWLYEHINGIIHKTDFNEKQLLSLATCLSKYHRFLITHDPPLHKTEQSHRRQELLDELVTSVKMITSEKQQQSETLEIDLVEDYIFDCYPQLSKLIKESLRKHQTVTTTNRSYPIHRDIRPGNVVWNDNNNVVGLLDFENVDANVCNTLWSDLAICLLTFCCSDDDQSQSDMIKIQILLDEYLKQVFNGLSIPTSTKHEFINLILDEMILCSIEDYLFLYWQYRNEREKFQGLNEMKLYYKRSIWHYENKSKFY</sequence>
<dbReference type="Proteomes" id="UP000677228">
    <property type="component" value="Unassembled WGS sequence"/>
</dbReference>
<feature type="domain" description="Aminoglycoside phosphotransferase" evidence="2">
    <location>
        <begin position="50"/>
        <end position="277"/>
    </location>
</feature>
<dbReference type="SUPFAM" id="SSF56112">
    <property type="entry name" value="Protein kinase-like (PK-like)"/>
    <property type="match status" value="1"/>
</dbReference>
<dbReference type="InterPro" id="IPR050249">
    <property type="entry name" value="Pseudomonas-type_ThrB"/>
</dbReference>
<reference evidence="3" key="1">
    <citation type="submission" date="2021-02" db="EMBL/GenBank/DDBJ databases">
        <authorList>
            <person name="Nowell W R."/>
        </authorList>
    </citation>
    <scope>NUCLEOTIDE SEQUENCE</scope>
</reference>
<protein>
    <recommendedName>
        <fullName evidence="2">Aminoglycoside phosphotransferase domain-containing protein</fullName>
    </recommendedName>
</protein>
<accession>A0A814JCV7</accession>
<dbReference type="Proteomes" id="UP000682733">
    <property type="component" value="Unassembled WGS sequence"/>
</dbReference>
<dbReference type="EMBL" id="CAJOBC010003885">
    <property type="protein sequence ID" value="CAF3804876.1"/>
    <property type="molecule type" value="Genomic_DNA"/>
</dbReference>
<dbReference type="GO" id="GO:0019202">
    <property type="term" value="F:amino acid kinase activity"/>
    <property type="evidence" value="ECO:0007669"/>
    <property type="project" value="TreeGrafter"/>
</dbReference>
<dbReference type="InterPro" id="IPR002575">
    <property type="entry name" value="Aminoglycoside_PTrfase"/>
</dbReference>
<dbReference type="EMBL" id="CAJNOQ010003884">
    <property type="protein sequence ID" value="CAF1034187.1"/>
    <property type="molecule type" value="Genomic_DNA"/>
</dbReference>
<evidence type="ECO:0000256" key="1">
    <source>
        <dbReference type="ARBA" id="ARBA00038240"/>
    </source>
</evidence>
<proteinExistence type="inferred from homology"/>
<dbReference type="Proteomes" id="UP000663829">
    <property type="component" value="Unassembled WGS sequence"/>
</dbReference>
<dbReference type="AlphaFoldDB" id="A0A814JCV7"/>
<dbReference type="Pfam" id="PF01636">
    <property type="entry name" value="APH"/>
    <property type="match status" value="1"/>
</dbReference>
<dbReference type="OrthoDB" id="10001337at2759"/>
<evidence type="ECO:0000259" key="2">
    <source>
        <dbReference type="Pfam" id="PF01636"/>
    </source>
</evidence>
<organism evidence="3 7">
    <name type="scientific">Didymodactylos carnosus</name>
    <dbReference type="NCBI Taxonomy" id="1234261"/>
    <lineage>
        <taxon>Eukaryota</taxon>
        <taxon>Metazoa</taxon>
        <taxon>Spiralia</taxon>
        <taxon>Gnathifera</taxon>
        <taxon>Rotifera</taxon>
        <taxon>Eurotatoria</taxon>
        <taxon>Bdelloidea</taxon>
        <taxon>Philodinida</taxon>
        <taxon>Philodinidae</taxon>
        <taxon>Didymodactylos</taxon>
    </lineage>
</organism>
<evidence type="ECO:0000313" key="6">
    <source>
        <dbReference type="EMBL" id="CAF3934973.1"/>
    </source>
</evidence>
<gene>
    <name evidence="3" type="ORF">GPM918_LOCUS15436</name>
    <name evidence="4" type="ORF">OVA965_LOCUS21102</name>
    <name evidence="5" type="ORF">SRO942_LOCUS15437</name>
    <name evidence="6" type="ORF">TMI583_LOCUS21674</name>
</gene>
<dbReference type="PANTHER" id="PTHR21064:SF6">
    <property type="entry name" value="AMINOGLYCOSIDE PHOSPHOTRANSFERASE DOMAIN-CONTAINING PROTEIN"/>
    <property type="match status" value="1"/>
</dbReference>
<dbReference type="InterPro" id="IPR011009">
    <property type="entry name" value="Kinase-like_dom_sf"/>
</dbReference>
<dbReference type="Proteomes" id="UP000681722">
    <property type="component" value="Unassembled WGS sequence"/>
</dbReference>
<evidence type="ECO:0000313" key="7">
    <source>
        <dbReference type="Proteomes" id="UP000663829"/>
    </source>
</evidence>
<evidence type="ECO:0000313" key="3">
    <source>
        <dbReference type="EMBL" id="CAF1034187.1"/>
    </source>
</evidence>